<dbReference type="InterPro" id="IPR035990">
    <property type="entry name" value="TIM_sf"/>
</dbReference>
<dbReference type="PaxDb" id="10029-XP_007633208.1"/>
<dbReference type="Gene3D" id="3.20.20.70">
    <property type="entry name" value="Aldolase class I"/>
    <property type="match status" value="1"/>
</dbReference>
<keyword evidence="9 11" id="KW-0324">Glycolysis</keyword>
<keyword evidence="10 11" id="KW-0413">Isomerase</keyword>
<dbReference type="UniPathway" id="UPA00138"/>
<dbReference type="STRING" id="10029.G3HNV4"/>
<dbReference type="GO" id="GO:0008929">
    <property type="term" value="F:methylglyoxal synthase activity"/>
    <property type="evidence" value="ECO:0007669"/>
    <property type="project" value="UniProtKB-EC"/>
</dbReference>
<dbReference type="PROSITE" id="PS51440">
    <property type="entry name" value="TIM_2"/>
    <property type="match status" value="1"/>
</dbReference>
<evidence type="ECO:0000256" key="5">
    <source>
        <dbReference type="ARBA" id="ARBA00007422"/>
    </source>
</evidence>
<dbReference type="OMA" id="FRANQGH"/>
<evidence type="ECO:0000313" key="12">
    <source>
        <dbReference type="EMBL" id="EGW04354.1"/>
    </source>
</evidence>
<dbReference type="InterPro" id="IPR013785">
    <property type="entry name" value="Aldolase_TIM"/>
</dbReference>
<reference evidence="13" key="1">
    <citation type="journal article" date="2011" name="Nat. Biotechnol.">
        <title>The genomic sequence of the Chinese hamster ovary (CHO)-K1 cell line.</title>
        <authorList>
            <person name="Xu X."/>
            <person name="Nagarajan H."/>
            <person name="Lewis N.E."/>
            <person name="Pan S."/>
            <person name="Cai Z."/>
            <person name="Liu X."/>
            <person name="Chen W."/>
            <person name="Xie M."/>
            <person name="Wang W."/>
            <person name="Hammond S."/>
            <person name="Andersen M.R."/>
            <person name="Neff N."/>
            <person name="Passarelli B."/>
            <person name="Koh W."/>
            <person name="Fan H.C."/>
            <person name="Wang J."/>
            <person name="Gui Y."/>
            <person name="Lee K.H."/>
            <person name="Betenbaugh M.J."/>
            <person name="Quake S.R."/>
            <person name="Famili I."/>
            <person name="Palsson B.O."/>
            <person name="Wang J."/>
        </authorList>
    </citation>
    <scope>NUCLEOTIDE SEQUENCE [LARGE SCALE GENOMIC DNA]</scope>
    <source>
        <strain evidence="13">CHO K1 cell line</strain>
    </source>
</reference>
<dbReference type="EMBL" id="JH000554">
    <property type="protein sequence ID" value="EGW04354.1"/>
    <property type="molecule type" value="Genomic_DNA"/>
</dbReference>
<comment type="catalytic activity">
    <reaction evidence="1">
        <text>dihydroxyacetone phosphate = methylglyoxal + phosphate</text>
        <dbReference type="Rhea" id="RHEA:17937"/>
        <dbReference type="ChEBI" id="CHEBI:17158"/>
        <dbReference type="ChEBI" id="CHEBI:43474"/>
        <dbReference type="ChEBI" id="CHEBI:57642"/>
        <dbReference type="EC" id="4.2.3.3"/>
    </reaction>
</comment>
<evidence type="ECO:0000313" key="13">
    <source>
        <dbReference type="Proteomes" id="UP000001075"/>
    </source>
</evidence>
<evidence type="ECO:0000256" key="1">
    <source>
        <dbReference type="ARBA" id="ARBA00000726"/>
    </source>
</evidence>
<evidence type="ECO:0000256" key="8">
    <source>
        <dbReference type="ARBA" id="ARBA00022432"/>
    </source>
</evidence>
<dbReference type="PANTHER" id="PTHR21139">
    <property type="entry name" value="TRIOSEPHOSPHATE ISOMERASE"/>
    <property type="match status" value="1"/>
</dbReference>
<dbReference type="Proteomes" id="UP000001075">
    <property type="component" value="Unassembled WGS sequence"/>
</dbReference>
<dbReference type="CDD" id="cd00311">
    <property type="entry name" value="TIM"/>
    <property type="match status" value="1"/>
</dbReference>
<dbReference type="GO" id="GO:0006094">
    <property type="term" value="P:gluconeogenesis"/>
    <property type="evidence" value="ECO:0007669"/>
    <property type="project" value="UniProtKB-UniPathway"/>
</dbReference>
<comment type="subunit">
    <text evidence="6">Homodimer.</text>
</comment>
<dbReference type="Pfam" id="PF00121">
    <property type="entry name" value="TIM"/>
    <property type="match status" value="1"/>
</dbReference>
<dbReference type="AlphaFoldDB" id="G3HNV4"/>
<accession>G3HNV4</accession>
<gene>
    <name evidence="12" type="ORF">I79_012448</name>
</gene>
<dbReference type="PANTHER" id="PTHR21139:SF2">
    <property type="entry name" value="TRIOSEPHOSPHATE ISOMERASE"/>
    <property type="match status" value="1"/>
</dbReference>
<dbReference type="InterPro" id="IPR000652">
    <property type="entry name" value="Triosephosphate_isomerase"/>
</dbReference>
<keyword evidence="8 11" id="KW-0312">Gluconeogenesis</keyword>
<dbReference type="UniPathway" id="UPA00109">
    <property type="reaction ID" value="UER00189"/>
</dbReference>
<organism evidence="12 13">
    <name type="scientific">Cricetulus griseus</name>
    <name type="common">Chinese hamster</name>
    <name type="synonym">Cricetulus barabensis griseus</name>
    <dbReference type="NCBI Taxonomy" id="10029"/>
    <lineage>
        <taxon>Eukaryota</taxon>
        <taxon>Metazoa</taxon>
        <taxon>Chordata</taxon>
        <taxon>Craniata</taxon>
        <taxon>Vertebrata</taxon>
        <taxon>Euteleostomi</taxon>
        <taxon>Mammalia</taxon>
        <taxon>Eutheria</taxon>
        <taxon>Euarchontoglires</taxon>
        <taxon>Glires</taxon>
        <taxon>Rodentia</taxon>
        <taxon>Myomorpha</taxon>
        <taxon>Muroidea</taxon>
        <taxon>Cricetidae</taxon>
        <taxon>Cricetinae</taxon>
        <taxon>Cricetulus</taxon>
    </lineage>
</organism>
<evidence type="ECO:0000256" key="4">
    <source>
        <dbReference type="ARBA" id="ARBA00004680"/>
    </source>
</evidence>
<evidence type="ECO:0000256" key="11">
    <source>
        <dbReference type="RuleBase" id="RU363013"/>
    </source>
</evidence>
<evidence type="ECO:0000256" key="2">
    <source>
        <dbReference type="ARBA" id="ARBA00002041"/>
    </source>
</evidence>
<comment type="function">
    <text evidence="3">It is also responsible for the non-negligible production of methylglyoxal a reactive cytotoxic side-product that modifies and can alter proteins, DNA and lipids.</text>
</comment>
<comment type="pathway">
    <text evidence="4 11">Carbohydrate degradation; glycolysis; D-glyceraldehyde 3-phosphate from glycerone phosphate: step 1/1.</text>
</comment>
<comment type="pathway">
    <text evidence="11">Carbohydrate biosynthesis; gluconeogenesis.</text>
</comment>
<comment type="similarity">
    <text evidence="5 11">Belongs to the triosephosphate isomerase family.</text>
</comment>
<dbReference type="GO" id="GO:0005829">
    <property type="term" value="C:cytosol"/>
    <property type="evidence" value="ECO:0007669"/>
    <property type="project" value="TreeGrafter"/>
</dbReference>
<dbReference type="eggNOG" id="KOG1643">
    <property type="taxonomic scope" value="Eukaryota"/>
</dbReference>
<dbReference type="EC" id="5.3.1.1" evidence="11"/>
<dbReference type="GO" id="GO:0046166">
    <property type="term" value="P:glyceraldehyde-3-phosphate biosynthetic process"/>
    <property type="evidence" value="ECO:0007669"/>
    <property type="project" value="TreeGrafter"/>
</dbReference>
<dbReference type="GO" id="GO:0019563">
    <property type="term" value="P:glycerol catabolic process"/>
    <property type="evidence" value="ECO:0007669"/>
    <property type="project" value="TreeGrafter"/>
</dbReference>
<dbReference type="SUPFAM" id="SSF51351">
    <property type="entry name" value="Triosephosphate isomerase (TIM)"/>
    <property type="match status" value="1"/>
</dbReference>
<dbReference type="GO" id="GO:0004807">
    <property type="term" value="F:triose-phosphate isomerase activity"/>
    <property type="evidence" value="ECO:0007669"/>
    <property type="project" value="UniProtKB-EC"/>
</dbReference>
<proteinExistence type="inferred from homology"/>
<evidence type="ECO:0000256" key="6">
    <source>
        <dbReference type="ARBA" id="ARBA00011738"/>
    </source>
</evidence>
<sequence length="150" mass="16434">MVPSRKFFVGGNWKMTGKKKCLGELICTLNAAKVQADTEVVCAPPTAYIDFARQKLDPKIAVAAQNCYKVNNGVFTGEISPGMIKDLGAEWVVLGHSERRHIFGESDELIGQKVVHALAEGLGVIACIGEKLDDRHHREGCFRANQGHCR</sequence>
<comment type="catalytic activity">
    <reaction evidence="11">
        <text>D-glyceraldehyde 3-phosphate = dihydroxyacetone phosphate</text>
        <dbReference type="Rhea" id="RHEA:18585"/>
        <dbReference type="ChEBI" id="CHEBI:57642"/>
        <dbReference type="ChEBI" id="CHEBI:59776"/>
        <dbReference type="EC" id="5.3.1.1"/>
    </reaction>
</comment>
<evidence type="ECO:0000256" key="3">
    <source>
        <dbReference type="ARBA" id="ARBA00004104"/>
    </source>
</evidence>
<dbReference type="InParanoid" id="G3HNV4"/>
<evidence type="ECO:0000256" key="7">
    <source>
        <dbReference type="ARBA" id="ARBA00019397"/>
    </source>
</evidence>
<name>G3HNV4_CRIGR</name>
<dbReference type="GO" id="GO:0006096">
    <property type="term" value="P:glycolytic process"/>
    <property type="evidence" value="ECO:0007669"/>
    <property type="project" value="UniProtKB-UniPathway"/>
</dbReference>
<protein>
    <recommendedName>
        <fullName evidence="7 11">Triosephosphate isomerase</fullName>
        <ecNumber evidence="11">5.3.1.1</ecNumber>
    </recommendedName>
</protein>
<evidence type="ECO:0000256" key="10">
    <source>
        <dbReference type="ARBA" id="ARBA00023235"/>
    </source>
</evidence>
<comment type="function">
    <text evidence="2">Triosephosphate isomerase is an extremely efficient metabolic enzyme that catalyzes the interconversion between dihydroxyacetone phosphate (DHAP) and D-glyceraldehyde-3-phosphate (G3P) in glycolysis and gluconeogenesis.</text>
</comment>
<evidence type="ECO:0000256" key="9">
    <source>
        <dbReference type="ARBA" id="ARBA00023152"/>
    </source>
</evidence>